<dbReference type="CDD" id="cd00610">
    <property type="entry name" value="OAT_like"/>
    <property type="match status" value="1"/>
</dbReference>
<feature type="binding site" evidence="5">
    <location>
        <begin position="97"/>
        <end position="98"/>
    </location>
    <ligand>
        <name>pyridoxal 5'-phosphate</name>
        <dbReference type="ChEBI" id="CHEBI:597326"/>
    </ligand>
</feature>
<dbReference type="GO" id="GO:0006526">
    <property type="term" value="P:L-arginine biosynthetic process"/>
    <property type="evidence" value="ECO:0007669"/>
    <property type="project" value="UniProtKB-UniRule"/>
</dbReference>
<dbReference type="InterPro" id="IPR015424">
    <property type="entry name" value="PyrdxlP-dep_Trfase"/>
</dbReference>
<dbReference type="InterPro" id="IPR015421">
    <property type="entry name" value="PyrdxlP-dep_Trfase_major"/>
</dbReference>
<proteinExistence type="inferred from homology"/>
<dbReference type="PANTHER" id="PTHR11986">
    <property type="entry name" value="AMINOTRANSFERASE CLASS III"/>
    <property type="match status" value="1"/>
</dbReference>
<evidence type="ECO:0000256" key="2">
    <source>
        <dbReference type="ARBA" id="ARBA00022576"/>
    </source>
</evidence>
<dbReference type="EC" id="2.6.1.11" evidence="5"/>
<dbReference type="STRING" id="989403.SAMN05421798_101637"/>
<comment type="subcellular location">
    <subcellularLocation>
        <location evidence="5">Cytoplasm</location>
    </subcellularLocation>
</comment>
<dbReference type="InterPro" id="IPR015422">
    <property type="entry name" value="PyrdxlP-dep_Trfase_small"/>
</dbReference>
<dbReference type="PROSITE" id="PS00600">
    <property type="entry name" value="AA_TRANSFER_CLASS_3"/>
    <property type="match status" value="1"/>
</dbReference>
<dbReference type="GO" id="GO:0003992">
    <property type="term" value="F:N2-acetyl-L-ornithine:2-oxoglutarate 5-aminotransferase activity"/>
    <property type="evidence" value="ECO:0007669"/>
    <property type="project" value="UniProtKB-UniRule"/>
</dbReference>
<dbReference type="GO" id="GO:0030170">
    <property type="term" value="F:pyridoxal phosphate binding"/>
    <property type="evidence" value="ECO:0007669"/>
    <property type="project" value="InterPro"/>
</dbReference>
<dbReference type="Gene3D" id="3.40.640.10">
    <property type="entry name" value="Type I PLP-dependent aspartate aminotransferase-like (Major domain)"/>
    <property type="match status" value="1"/>
</dbReference>
<comment type="pathway">
    <text evidence="5">Amino-acid biosynthesis; L-arginine biosynthesis; N(2)-acetyl-L-ornithine from L-glutamate: step 4/4.</text>
</comment>
<dbReference type="Proteomes" id="UP000076577">
    <property type="component" value="Unassembled WGS sequence"/>
</dbReference>
<comment type="cofactor">
    <cofactor evidence="5">
        <name>pyridoxal 5'-phosphate</name>
        <dbReference type="ChEBI" id="CHEBI:597326"/>
    </cofactor>
    <text evidence="5">Binds 1 pyridoxal phosphate per subunit.</text>
</comment>
<accession>A0A165YJ50</accession>
<dbReference type="NCBIfam" id="NF002325">
    <property type="entry name" value="PRK01278.1"/>
    <property type="match status" value="1"/>
</dbReference>
<dbReference type="Gene3D" id="3.90.1150.10">
    <property type="entry name" value="Aspartate Aminotransferase, domain 1"/>
    <property type="match status" value="1"/>
</dbReference>
<dbReference type="AlphaFoldDB" id="A0A165YJ50"/>
<reference evidence="7 8" key="1">
    <citation type="journal article" date="2016" name="Front. Microbiol.">
        <title>Comparative Genomic Analysis Reveals a Diverse Repertoire of Genes Involved in Prokaryote-Eukaryote Interactions within the Pseudovibrio Genus.</title>
        <authorList>
            <person name="Romano S."/>
            <person name="Fernandez-Guerra A."/>
            <person name="Reen F.J."/>
            <person name="Glockner F.O."/>
            <person name="Crowley S.P."/>
            <person name="O'Sullivan O."/>
            <person name="Cotter P.D."/>
            <person name="Adams C."/>
            <person name="Dobson A.D."/>
            <person name="O'Gara F."/>
        </authorList>
    </citation>
    <scope>NUCLEOTIDE SEQUENCE [LARGE SCALE GENOMIC DNA]</scope>
    <source>
        <strain evidence="7 8">Ad2</strain>
    </source>
</reference>
<dbReference type="FunFam" id="3.40.640.10:FF:000004">
    <property type="entry name" value="Acetylornithine aminotransferase"/>
    <property type="match status" value="1"/>
</dbReference>
<dbReference type="InterPro" id="IPR004636">
    <property type="entry name" value="AcOrn/SuccOrn_fam"/>
</dbReference>
<feature type="binding site" evidence="5">
    <location>
        <position position="272"/>
    </location>
    <ligand>
        <name>N(2)-acetyl-L-ornithine</name>
        <dbReference type="ChEBI" id="CHEBI:57805"/>
    </ligand>
</feature>
<dbReference type="InterPro" id="IPR050103">
    <property type="entry name" value="Class-III_PLP-dep_AT"/>
</dbReference>
<dbReference type="InterPro" id="IPR005814">
    <property type="entry name" value="Aminotrans_3"/>
</dbReference>
<sequence length="400" mass="42671">MTTSSLMQTYARSELAFERGEGVWLIAADGRRYMDCASGIAVSGLGHAHPKLVEALKSQAEKLWHVTNLYTIPEGEKLAKLLTDNTFADVVFFTNSGTEATEGAMKAARRYHFAKGNPEKNRIITFENAFHGRTMAALAAGGQQKYLEGFGPAPEGFDQVPAGDLDAVKKIVGPETAAIMLEPIQGEGGIRSMDPAFLKGLRDVCDENGLLLIYDEIQTGVGRTGKLFAHEWPGVTPDLMAIAKGIGGGFPMGAFLATNEAASGMVPGVHGTTFGGNPLAMAVGNAVLETVLEPGFLEAVQKKGLQLKQKLACAVDQHSDVFELVRGEGLLLGLKCKVPNTQVLVHMRNNGLLPVGAGDNILRIMPPMTITAEEIDVLVEKIEAAAADMENELKNVETAK</sequence>
<dbReference type="RefSeq" id="WP_074881754.1">
    <property type="nucleotide sequence ID" value="NZ_FOFM01000001.1"/>
</dbReference>
<feature type="binding site" evidence="5">
    <location>
        <position position="130"/>
    </location>
    <ligand>
        <name>pyridoxal 5'-phosphate</name>
        <dbReference type="ChEBI" id="CHEBI:597326"/>
    </ligand>
</feature>
<keyword evidence="3 5" id="KW-0808">Transferase</keyword>
<comment type="miscellaneous">
    <text evidence="5">May also have succinyldiaminopimelate aminotransferase activity, thus carrying out the corresponding step in lysine biosynthesis.</text>
</comment>
<dbReference type="UniPathway" id="UPA00068">
    <property type="reaction ID" value="UER00109"/>
</dbReference>
<gene>
    <name evidence="5 7" type="primary">argD</name>
    <name evidence="7" type="ORF">PsAD2_02404</name>
</gene>
<dbReference type="SUPFAM" id="SSF53383">
    <property type="entry name" value="PLP-dependent transferases"/>
    <property type="match status" value="1"/>
</dbReference>
<dbReference type="PANTHER" id="PTHR11986:SF113">
    <property type="entry name" value="SUCCINYLORNITHINE TRANSAMINASE"/>
    <property type="match status" value="1"/>
</dbReference>
<dbReference type="HAMAP" id="MF_01107">
    <property type="entry name" value="ArgD_aminotrans_3"/>
    <property type="match status" value="1"/>
</dbReference>
<keyword evidence="5" id="KW-0963">Cytoplasm</keyword>
<keyword evidence="5" id="KW-0028">Amino-acid biosynthesis</keyword>
<dbReference type="PIRSF" id="PIRSF000521">
    <property type="entry name" value="Transaminase_4ab_Lys_Orn"/>
    <property type="match status" value="1"/>
</dbReference>
<dbReference type="PATRIC" id="fig|989403.3.peg.2565"/>
<keyword evidence="2 5" id="KW-0032">Aminotransferase</keyword>
<feature type="binding site" evidence="5">
    <location>
        <position position="273"/>
    </location>
    <ligand>
        <name>pyridoxal 5'-phosphate</name>
        <dbReference type="ChEBI" id="CHEBI:597326"/>
    </ligand>
</feature>
<organism evidence="7 8">
    <name type="scientific">Pseudovibrio axinellae</name>
    <dbReference type="NCBI Taxonomy" id="989403"/>
    <lineage>
        <taxon>Bacteria</taxon>
        <taxon>Pseudomonadati</taxon>
        <taxon>Pseudomonadota</taxon>
        <taxon>Alphaproteobacteria</taxon>
        <taxon>Hyphomicrobiales</taxon>
        <taxon>Stappiaceae</taxon>
        <taxon>Pseudovibrio</taxon>
    </lineage>
</organism>
<evidence type="ECO:0000256" key="3">
    <source>
        <dbReference type="ARBA" id="ARBA00022679"/>
    </source>
</evidence>
<comment type="subunit">
    <text evidence="5">Homodimer.</text>
</comment>
<feature type="binding site" evidence="5">
    <location>
        <begin position="215"/>
        <end position="218"/>
    </location>
    <ligand>
        <name>pyridoxal 5'-phosphate</name>
        <dbReference type="ChEBI" id="CHEBI:597326"/>
    </ligand>
</feature>
<feature type="coiled-coil region" evidence="6">
    <location>
        <begin position="372"/>
        <end position="399"/>
    </location>
</feature>
<evidence type="ECO:0000256" key="5">
    <source>
        <dbReference type="HAMAP-Rule" id="MF_01107"/>
    </source>
</evidence>
<dbReference type="NCBIfam" id="TIGR00707">
    <property type="entry name" value="argD"/>
    <property type="match status" value="1"/>
</dbReference>
<evidence type="ECO:0000256" key="1">
    <source>
        <dbReference type="ARBA" id="ARBA00022571"/>
    </source>
</evidence>
<keyword evidence="1 5" id="KW-0055">Arginine biosynthesis</keyword>
<feature type="modified residue" description="N6-(pyridoxal phosphate)lysine" evidence="5">
    <location>
        <position position="244"/>
    </location>
</feature>
<dbReference type="OrthoDB" id="9801834at2"/>
<evidence type="ECO:0000313" key="8">
    <source>
        <dbReference type="Proteomes" id="UP000076577"/>
    </source>
</evidence>
<comment type="caution">
    <text evidence="7">The sequence shown here is derived from an EMBL/GenBank/DDBJ whole genome shotgun (WGS) entry which is preliminary data.</text>
</comment>
<comment type="catalytic activity">
    <reaction evidence="5">
        <text>N(2)-acetyl-L-ornithine + 2-oxoglutarate = N-acetyl-L-glutamate 5-semialdehyde + L-glutamate</text>
        <dbReference type="Rhea" id="RHEA:18049"/>
        <dbReference type="ChEBI" id="CHEBI:16810"/>
        <dbReference type="ChEBI" id="CHEBI:29123"/>
        <dbReference type="ChEBI" id="CHEBI:29985"/>
        <dbReference type="ChEBI" id="CHEBI:57805"/>
        <dbReference type="EC" id="2.6.1.11"/>
    </reaction>
</comment>
<dbReference type="EMBL" id="LMCB01000017">
    <property type="protein sequence ID" value="KZL18888.1"/>
    <property type="molecule type" value="Genomic_DNA"/>
</dbReference>
<evidence type="ECO:0000313" key="7">
    <source>
        <dbReference type="EMBL" id="KZL18888.1"/>
    </source>
</evidence>
<comment type="similarity">
    <text evidence="5">Belongs to the class-III pyridoxal-phosphate-dependent aminotransferase family. ArgD subfamily.</text>
</comment>
<dbReference type="Pfam" id="PF00202">
    <property type="entry name" value="Aminotran_3"/>
    <property type="match status" value="1"/>
</dbReference>
<dbReference type="GO" id="GO:0042802">
    <property type="term" value="F:identical protein binding"/>
    <property type="evidence" value="ECO:0007669"/>
    <property type="project" value="TreeGrafter"/>
</dbReference>
<name>A0A165YJ50_9HYPH</name>
<keyword evidence="8" id="KW-1185">Reference proteome</keyword>
<keyword evidence="4 5" id="KW-0663">Pyridoxal phosphate</keyword>
<evidence type="ECO:0000256" key="6">
    <source>
        <dbReference type="SAM" id="Coils"/>
    </source>
</evidence>
<dbReference type="GO" id="GO:0005737">
    <property type="term" value="C:cytoplasm"/>
    <property type="evidence" value="ECO:0007669"/>
    <property type="project" value="UniProtKB-SubCell"/>
</dbReference>
<protein>
    <recommendedName>
        <fullName evidence="5">Acetylornithine aminotransferase</fullName>
        <shortName evidence="5">ACOAT</shortName>
        <ecNumber evidence="5">2.6.1.11</ecNumber>
    </recommendedName>
</protein>
<feature type="binding site" evidence="5">
    <location>
        <position position="133"/>
    </location>
    <ligand>
        <name>N(2)-acetyl-L-ornithine</name>
        <dbReference type="ChEBI" id="CHEBI:57805"/>
    </ligand>
</feature>
<keyword evidence="6" id="KW-0175">Coiled coil</keyword>
<dbReference type="InterPro" id="IPR049704">
    <property type="entry name" value="Aminotrans_3_PPA_site"/>
</dbReference>
<evidence type="ECO:0000256" key="4">
    <source>
        <dbReference type="ARBA" id="ARBA00022898"/>
    </source>
</evidence>